<keyword evidence="2" id="KW-1185">Reference proteome</keyword>
<dbReference type="Proteomes" id="UP001410394">
    <property type="component" value="Unassembled WGS sequence"/>
</dbReference>
<dbReference type="PANTHER" id="PTHR11803:SF39">
    <property type="entry name" value="2-IMINOBUTANOATE_2-IMINOPROPANOATE DEAMINASE"/>
    <property type="match status" value="1"/>
</dbReference>
<comment type="caution">
    <text evidence="1">The sequence shown here is derived from an EMBL/GenBank/DDBJ whole genome shotgun (WGS) entry which is preliminary data.</text>
</comment>
<dbReference type="PANTHER" id="PTHR11803">
    <property type="entry name" value="2-IMINOBUTANOATE/2-IMINOPROPANOATE DEAMINASE RIDA"/>
    <property type="match status" value="1"/>
</dbReference>
<evidence type="ECO:0000313" key="2">
    <source>
        <dbReference type="Proteomes" id="UP001410394"/>
    </source>
</evidence>
<reference evidence="1 2" key="1">
    <citation type="journal article" date="2018" name="Int. J. Syst. Evol. Microbiol.">
        <title>Uliginosibacterium sediminicola sp. nov., isolated from freshwater sediment.</title>
        <authorList>
            <person name="Hwang W.M."/>
            <person name="Kim S.M."/>
            <person name="Kang K."/>
            <person name="Ahn T.Y."/>
        </authorList>
    </citation>
    <scope>NUCLEOTIDE SEQUENCE [LARGE SCALE GENOMIC DNA]</scope>
    <source>
        <strain evidence="1 2">M1-21</strain>
    </source>
</reference>
<accession>A0ABU9YXM6</accession>
<gene>
    <name evidence="1" type="ORF">ABDB84_08110</name>
</gene>
<dbReference type="EMBL" id="JBDIVE010000003">
    <property type="protein sequence ID" value="MEN3068440.1"/>
    <property type="molecule type" value="Genomic_DNA"/>
</dbReference>
<dbReference type="Pfam" id="PF01042">
    <property type="entry name" value="Ribonuc_L-PSP"/>
    <property type="match status" value="1"/>
</dbReference>
<sequence length="114" mass="11998">MAELPFSRVRRAAGLVFLSGEVPLDASGGVPEGISAQTDLVLDRIANTLAGEGLDLDDVVSCTVYLVEPSDFAAFNIAYARRFKAPLPVRTTLVASLVVPQARIEITVIAGARG</sequence>
<keyword evidence="1" id="KW-0378">Hydrolase</keyword>
<organism evidence="1 2">
    <name type="scientific">Uliginosibacterium sediminicola</name>
    <dbReference type="NCBI Taxonomy" id="2024550"/>
    <lineage>
        <taxon>Bacteria</taxon>
        <taxon>Pseudomonadati</taxon>
        <taxon>Pseudomonadota</taxon>
        <taxon>Betaproteobacteria</taxon>
        <taxon>Rhodocyclales</taxon>
        <taxon>Zoogloeaceae</taxon>
        <taxon>Uliginosibacterium</taxon>
    </lineage>
</organism>
<dbReference type="InterPro" id="IPR006175">
    <property type="entry name" value="YjgF/YER057c/UK114"/>
</dbReference>
<dbReference type="GO" id="GO:0016787">
    <property type="term" value="F:hydrolase activity"/>
    <property type="evidence" value="ECO:0007669"/>
    <property type="project" value="UniProtKB-KW"/>
</dbReference>
<dbReference type="RefSeq" id="WP_345919208.1">
    <property type="nucleotide sequence ID" value="NZ_JBDIVE010000003.1"/>
</dbReference>
<dbReference type="InterPro" id="IPR035959">
    <property type="entry name" value="RutC-like_sf"/>
</dbReference>
<dbReference type="Gene3D" id="3.30.1330.40">
    <property type="entry name" value="RutC-like"/>
    <property type="match status" value="1"/>
</dbReference>
<name>A0ABU9YXM6_9RHOO</name>
<dbReference type="EC" id="3.5.-.-" evidence="1"/>
<proteinExistence type="predicted"/>
<protein>
    <submittedName>
        <fullName evidence="1">RidA family protein</fullName>
        <ecNumber evidence="1">3.5.-.-</ecNumber>
    </submittedName>
</protein>
<dbReference type="CDD" id="cd00448">
    <property type="entry name" value="YjgF_YER057c_UK114_family"/>
    <property type="match status" value="1"/>
</dbReference>
<evidence type="ECO:0000313" key="1">
    <source>
        <dbReference type="EMBL" id="MEN3068440.1"/>
    </source>
</evidence>
<dbReference type="SUPFAM" id="SSF55298">
    <property type="entry name" value="YjgF-like"/>
    <property type="match status" value="1"/>
</dbReference>